<proteinExistence type="predicted"/>
<organism evidence="2 3">
    <name type="scientific">Kroppenstedtia guangzhouensis</name>
    <dbReference type="NCBI Taxonomy" id="1274356"/>
    <lineage>
        <taxon>Bacteria</taxon>
        <taxon>Bacillati</taxon>
        <taxon>Bacillota</taxon>
        <taxon>Bacilli</taxon>
        <taxon>Bacillales</taxon>
        <taxon>Thermoactinomycetaceae</taxon>
        <taxon>Kroppenstedtia</taxon>
    </lineage>
</organism>
<dbReference type="RefSeq" id="WP_188433774.1">
    <property type="nucleotide sequence ID" value="NZ_BMEX01000034.1"/>
</dbReference>
<reference evidence="3" key="1">
    <citation type="journal article" date="2019" name="Int. J. Syst. Evol. Microbiol.">
        <title>The Global Catalogue of Microorganisms (GCM) 10K type strain sequencing project: providing services to taxonomists for standard genome sequencing and annotation.</title>
        <authorList>
            <consortium name="The Broad Institute Genomics Platform"/>
            <consortium name="The Broad Institute Genome Sequencing Center for Infectious Disease"/>
            <person name="Wu L."/>
            <person name="Ma J."/>
        </authorList>
    </citation>
    <scope>NUCLEOTIDE SEQUENCE [LARGE SCALE GENOMIC DNA]</scope>
    <source>
        <strain evidence="3">CGMCC 1.12404</strain>
    </source>
</reference>
<dbReference type="InterPro" id="IPR000182">
    <property type="entry name" value="GNAT_dom"/>
</dbReference>
<dbReference type="PROSITE" id="PS51186">
    <property type="entry name" value="GNAT"/>
    <property type="match status" value="1"/>
</dbReference>
<sequence length="172" mass="19877">MIIRKANFDDIPCIAQVNVDSWRSAYKGIVPDDFLSDLSYEKQEMKWEKRIQNKQCGIYVAENSSGQIIGYANNGPERSGNPFYDSELYAIYILKEYQRQGVKRLIQQMVKEGMSSFLVWVLAKNPSRRFYEKLGGKKLGTQYIEIGNVNLEEVAYGVDSNHFRQKEPAPLY</sequence>
<dbReference type="InterPro" id="IPR013653">
    <property type="entry name" value="GCN5-like_dom"/>
</dbReference>
<dbReference type="EMBL" id="BMEX01000034">
    <property type="protein sequence ID" value="GGA58763.1"/>
    <property type="molecule type" value="Genomic_DNA"/>
</dbReference>
<dbReference type="InterPro" id="IPR016181">
    <property type="entry name" value="Acyl_CoA_acyltransferase"/>
</dbReference>
<name>A0ABQ1H4T3_9BACL</name>
<feature type="domain" description="N-acetyltransferase" evidence="1">
    <location>
        <begin position="1"/>
        <end position="170"/>
    </location>
</feature>
<dbReference type="SUPFAM" id="SSF55729">
    <property type="entry name" value="Acyl-CoA N-acyltransferases (Nat)"/>
    <property type="match status" value="1"/>
</dbReference>
<evidence type="ECO:0000313" key="2">
    <source>
        <dbReference type="EMBL" id="GGA58763.1"/>
    </source>
</evidence>
<dbReference type="Pfam" id="PF08445">
    <property type="entry name" value="FR47"/>
    <property type="match status" value="1"/>
</dbReference>
<protein>
    <submittedName>
        <fullName evidence="2">Acetyltransferase</fullName>
    </submittedName>
</protein>
<dbReference type="Proteomes" id="UP000617979">
    <property type="component" value="Unassembled WGS sequence"/>
</dbReference>
<gene>
    <name evidence="2" type="ORF">GCM10007416_34910</name>
</gene>
<dbReference type="CDD" id="cd04301">
    <property type="entry name" value="NAT_SF"/>
    <property type="match status" value="1"/>
</dbReference>
<evidence type="ECO:0000313" key="3">
    <source>
        <dbReference type="Proteomes" id="UP000617979"/>
    </source>
</evidence>
<accession>A0ABQ1H4T3</accession>
<comment type="caution">
    <text evidence="2">The sequence shown here is derived from an EMBL/GenBank/DDBJ whole genome shotgun (WGS) entry which is preliminary data.</text>
</comment>
<evidence type="ECO:0000259" key="1">
    <source>
        <dbReference type="PROSITE" id="PS51186"/>
    </source>
</evidence>
<dbReference type="Gene3D" id="3.40.630.30">
    <property type="match status" value="1"/>
</dbReference>
<keyword evidence="3" id="KW-1185">Reference proteome</keyword>